<keyword evidence="6 7" id="KW-0961">Cell wall biogenesis/degradation</keyword>
<dbReference type="CDD" id="cd08010">
    <property type="entry name" value="MltG_like"/>
    <property type="match status" value="1"/>
</dbReference>
<accession>A0A542EI69</accession>
<evidence type="ECO:0000256" key="3">
    <source>
        <dbReference type="ARBA" id="ARBA00022989"/>
    </source>
</evidence>
<keyword evidence="5 7" id="KW-0456">Lyase</keyword>
<dbReference type="Gene3D" id="3.30.1490.480">
    <property type="entry name" value="Endolytic murein transglycosylase"/>
    <property type="match status" value="1"/>
</dbReference>
<dbReference type="GO" id="GO:0071555">
    <property type="term" value="P:cell wall organization"/>
    <property type="evidence" value="ECO:0007669"/>
    <property type="project" value="UniProtKB-KW"/>
</dbReference>
<feature type="region of interest" description="Disordered" evidence="8">
    <location>
        <begin position="317"/>
        <end position="342"/>
    </location>
</feature>
<feature type="region of interest" description="Disordered" evidence="8">
    <location>
        <begin position="1"/>
        <end position="56"/>
    </location>
</feature>
<dbReference type="HAMAP" id="MF_02065">
    <property type="entry name" value="MltG"/>
    <property type="match status" value="1"/>
</dbReference>
<dbReference type="EMBL" id="VFMO01000001">
    <property type="protein sequence ID" value="TQJ15031.1"/>
    <property type="molecule type" value="Genomic_DNA"/>
</dbReference>
<feature type="transmembrane region" description="Helical" evidence="7">
    <location>
        <begin position="60"/>
        <end position="78"/>
    </location>
</feature>
<dbReference type="OrthoDB" id="9814591at2"/>
<evidence type="ECO:0000256" key="1">
    <source>
        <dbReference type="ARBA" id="ARBA00022475"/>
    </source>
</evidence>
<dbReference type="GO" id="GO:0009252">
    <property type="term" value="P:peptidoglycan biosynthetic process"/>
    <property type="evidence" value="ECO:0007669"/>
    <property type="project" value="UniProtKB-UniRule"/>
</dbReference>
<protein>
    <recommendedName>
        <fullName evidence="7">Endolytic murein transglycosylase</fullName>
        <ecNumber evidence="7">4.2.2.29</ecNumber>
    </recommendedName>
    <alternativeName>
        <fullName evidence="7">Peptidoglycan lytic transglycosylase</fullName>
    </alternativeName>
    <alternativeName>
        <fullName evidence="7">Peptidoglycan polymerization terminase</fullName>
    </alternativeName>
</protein>
<keyword evidence="10" id="KW-1185">Reference proteome</keyword>
<comment type="caution">
    <text evidence="9">The sequence shown here is derived from an EMBL/GenBank/DDBJ whole genome shotgun (WGS) entry which is preliminary data.</text>
</comment>
<feature type="compositionally biased region" description="Basic and acidic residues" evidence="8">
    <location>
        <begin position="14"/>
        <end position="30"/>
    </location>
</feature>
<gene>
    <name evidence="7" type="primary">mltG</name>
    <name evidence="9" type="ORF">FB459_2549</name>
</gene>
<keyword evidence="3 7" id="KW-1133">Transmembrane helix</keyword>
<evidence type="ECO:0000256" key="6">
    <source>
        <dbReference type="ARBA" id="ARBA00023316"/>
    </source>
</evidence>
<dbReference type="InterPro" id="IPR003770">
    <property type="entry name" value="MLTG-like"/>
</dbReference>
<evidence type="ECO:0000256" key="8">
    <source>
        <dbReference type="SAM" id="MobiDB-lite"/>
    </source>
</evidence>
<comment type="function">
    <text evidence="7">Functions as a peptidoglycan terminase that cleaves nascent peptidoglycan strands endolytically to terminate their elongation.</text>
</comment>
<keyword evidence="2 7" id="KW-0812">Transmembrane</keyword>
<dbReference type="PANTHER" id="PTHR30518:SF2">
    <property type="entry name" value="ENDOLYTIC MUREIN TRANSGLYCOSYLASE"/>
    <property type="match status" value="1"/>
</dbReference>
<comment type="catalytic activity">
    <reaction evidence="7">
        <text>a peptidoglycan chain = a peptidoglycan chain with N-acetyl-1,6-anhydromuramyl-[peptide] at the reducing end + a peptidoglycan chain with N-acetylglucosamine at the non-reducing end.</text>
        <dbReference type="EC" id="4.2.2.29"/>
    </reaction>
</comment>
<keyword evidence="4 7" id="KW-0472">Membrane</keyword>
<dbReference type="NCBIfam" id="TIGR00247">
    <property type="entry name" value="endolytic transglycosylase MltG"/>
    <property type="match status" value="1"/>
</dbReference>
<dbReference type="AlphaFoldDB" id="A0A542EI69"/>
<dbReference type="GO" id="GO:0005886">
    <property type="term" value="C:plasma membrane"/>
    <property type="evidence" value="ECO:0007669"/>
    <property type="project" value="UniProtKB-SubCell"/>
</dbReference>
<dbReference type="PANTHER" id="PTHR30518">
    <property type="entry name" value="ENDOLYTIC MUREIN TRANSGLYCOSYLASE"/>
    <property type="match status" value="1"/>
</dbReference>
<comment type="similarity">
    <text evidence="7">Belongs to the transglycosylase MltG family.</text>
</comment>
<dbReference type="Pfam" id="PF02618">
    <property type="entry name" value="YceG"/>
    <property type="match status" value="1"/>
</dbReference>
<reference evidence="9 10" key="1">
    <citation type="submission" date="2019-06" db="EMBL/GenBank/DDBJ databases">
        <title>Sequencing the genomes of 1000 actinobacteria strains.</title>
        <authorList>
            <person name="Klenk H.-P."/>
        </authorList>
    </citation>
    <scope>NUCLEOTIDE SEQUENCE [LARGE SCALE GENOMIC DNA]</scope>
    <source>
        <strain evidence="9 10">DSM 19828</strain>
    </source>
</reference>
<dbReference type="RefSeq" id="WP_141928729.1">
    <property type="nucleotide sequence ID" value="NZ_BAABCI010000006.1"/>
</dbReference>
<evidence type="ECO:0000313" key="9">
    <source>
        <dbReference type="EMBL" id="TQJ15031.1"/>
    </source>
</evidence>
<sequence>MNDSRLSDSIFGEGEDRGQPAGKLPDRREPAAQSRAQARDMRPFAQADNPEGPNRRNRSCLVMALASVLVLGGFGLALKTVGTDLIPSIGAGRSGGGDYAGEGTGTVEVKVKPGDSGHAIGVALKEAGVVKSAGTFASVAGANPEFSKVQPGTYKMKKQMSSQSALNLLLDPATRMSKGVTVREGMWVSEIFATLSKQTGVPVAEYKKVDPKALGLPPAADGKLEGFLFPSTYEFEPSATASEQLKAMVALGKKQLNQLGVPADQLRKTVIVASFVQGESRLGADGAKVARVIDNREEKGMPLQMDSSIHYITQKRGTVTTTDKERNDNSPYNTYKHPGLPPGPINNPGLEALKAAAKPATGPWLYFVTVNQETGETKFETDYGAHLKNVREFQAWCRNNPGKC</sequence>
<dbReference type="EC" id="4.2.2.29" evidence="7"/>
<proteinExistence type="inferred from homology"/>
<dbReference type="Proteomes" id="UP000320806">
    <property type="component" value="Unassembled WGS sequence"/>
</dbReference>
<evidence type="ECO:0000256" key="5">
    <source>
        <dbReference type="ARBA" id="ARBA00023239"/>
    </source>
</evidence>
<evidence type="ECO:0000313" key="10">
    <source>
        <dbReference type="Proteomes" id="UP000320806"/>
    </source>
</evidence>
<organism evidence="9 10">
    <name type="scientific">Yimella lutea</name>
    <dbReference type="NCBI Taxonomy" id="587872"/>
    <lineage>
        <taxon>Bacteria</taxon>
        <taxon>Bacillati</taxon>
        <taxon>Actinomycetota</taxon>
        <taxon>Actinomycetes</taxon>
        <taxon>Micrococcales</taxon>
        <taxon>Dermacoccaceae</taxon>
        <taxon>Yimella</taxon>
    </lineage>
</organism>
<name>A0A542EI69_9MICO</name>
<comment type="subcellular location">
    <subcellularLocation>
        <location evidence="7">Cell membrane</location>
        <topology evidence="7">Single-pass membrane protein</topology>
    </subcellularLocation>
</comment>
<evidence type="ECO:0000256" key="7">
    <source>
        <dbReference type="HAMAP-Rule" id="MF_02065"/>
    </source>
</evidence>
<keyword evidence="1 7" id="KW-1003">Cell membrane</keyword>
<evidence type="ECO:0000256" key="2">
    <source>
        <dbReference type="ARBA" id="ARBA00022692"/>
    </source>
</evidence>
<feature type="site" description="Important for catalytic activity" evidence="7">
    <location>
        <position position="279"/>
    </location>
</feature>
<dbReference type="GO" id="GO:0008932">
    <property type="term" value="F:lytic endotransglycosylase activity"/>
    <property type="evidence" value="ECO:0007669"/>
    <property type="project" value="UniProtKB-UniRule"/>
</dbReference>
<evidence type="ECO:0000256" key="4">
    <source>
        <dbReference type="ARBA" id="ARBA00023136"/>
    </source>
</evidence>